<keyword evidence="12" id="KW-1185">Reference proteome</keyword>
<dbReference type="SMART" id="SM00382">
    <property type="entry name" value="AAA"/>
    <property type="match status" value="1"/>
</dbReference>
<keyword evidence="4" id="KW-0963">Cytoplasm</keyword>
<reference evidence="11" key="1">
    <citation type="journal article" date="2023" name="Mol. Biol. Evol.">
        <title>Third-Generation Sequencing Reveals the Adaptive Role of the Epigenome in Three Deep-Sea Polychaetes.</title>
        <authorList>
            <person name="Perez M."/>
            <person name="Aroh O."/>
            <person name="Sun Y."/>
            <person name="Lan Y."/>
            <person name="Juniper S.K."/>
            <person name="Young C.R."/>
            <person name="Angers B."/>
            <person name="Qian P.Y."/>
        </authorList>
    </citation>
    <scope>NUCLEOTIDE SEQUENCE</scope>
    <source>
        <strain evidence="11">P08H-3</strain>
    </source>
</reference>
<evidence type="ECO:0000259" key="10">
    <source>
        <dbReference type="SMART" id="SM00382"/>
    </source>
</evidence>
<evidence type="ECO:0000256" key="6">
    <source>
        <dbReference type="ARBA" id="ARBA00022840"/>
    </source>
</evidence>
<accession>A0AAD9JKA7</accession>
<dbReference type="PROSITE" id="PS00674">
    <property type="entry name" value="AAA"/>
    <property type="match status" value="1"/>
</dbReference>
<dbReference type="Gene3D" id="3.40.50.300">
    <property type="entry name" value="P-loop containing nucleotide triphosphate hydrolases"/>
    <property type="match status" value="1"/>
</dbReference>
<dbReference type="EMBL" id="JAODUP010000279">
    <property type="protein sequence ID" value="KAK2154018.1"/>
    <property type="molecule type" value="Genomic_DNA"/>
</dbReference>
<keyword evidence="7" id="KW-0647">Proteasome</keyword>
<dbReference type="Pfam" id="PF00004">
    <property type="entry name" value="AAA"/>
    <property type="match status" value="1"/>
</dbReference>
<dbReference type="InterPro" id="IPR003960">
    <property type="entry name" value="ATPase_AAA_CS"/>
</dbReference>
<dbReference type="InterPro" id="IPR003959">
    <property type="entry name" value="ATPase_AAA_core"/>
</dbReference>
<evidence type="ECO:0000256" key="1">
    <source>
        <dbReference type="ARBA" id="ARBA00004123"/>
    </source>
</evidence>
<dbReference type="FunFam" id="1.10.8.60:FF:000009">
    <property type="entry name" value="26S protease regulatory subunit 6A"/>
    <property type="match status" value="1"/>
</dbReference>
<dbReference type="Gene3D" id="2.40.50.140">
    <property type="entry name" value="Nucleic acid-binding proteins"/>
    <property type="match status" value="1"/>
</dbReference>
<comment type="similarity">
    <text evidence="3 9">Belongs to the AAA ATPase family.</text>
</comment>
<keyword evidence="8" id="KW-0539">Nucleus</keyword>
<sequence length="427" mass="47727">MASLEEKIVEDGEESLGEEVLRMSTDEIVSRTRLLDNEIKIMRSDIMRITHEVQSQKDKIRENTEKIKVNKTLPYLVSNVIELLDVDPQDQAEEDGAHVDLDSQRKGKCAVIKTSTRQTYFLPVVGLVDAEELKPGDLVGVNKDSYLILETLPQEFDSRVKAMEVDERPTEQYGDIGGLDKQIQELIEAVVLPMTHKERFEALGIQPPKGVLLYGPPGTGKTLLARACAAQTKSTFLKLAGPQLVQMFIGDGAKLVRDAFALAKEKAPAIIFIDELDAIGTKRFDSEKAGDREVQRTMLELLNQLDGFQPNQDIKVIAATNRVDILDPALLRSGRLDRKIEFPTPTEEARARIMQIHSRKMNVSPDVNYEELARCTDDFNGAQCKAVCVEAGMIALRRGATELTHEDYMDAILEVNAKKKANLNYYA</sequence>
<dbReference type="GO" id="GO:0005634">
    <property type="term" value="C:nucleus"/>
    <property type="evidence" value="ECO:0007669"/>
    <property type="project" value="UniProtKB-SubCell"/>
</dbReference>
<dbReference type="FunFam" id="3.40.50.300:FF:000037">
    <property type="entry name" value="26S protease regulatory subunit 6A"/>
    <property type="match status" value="1"/>
</dbReference>
<dbReference type="InterPro" id="IPR050221">
    <property type="entry name" value="26S_Proteasome_ATPase"/>
</dbReference>
<evidence type="ECO:0000256" key="7">
    <source>
        <dbReference type="ARBA" id="ARBA00022942"/>
    </source>
</evidence>
<evidence type="ECO:0000256" key="4">
    <source>
        <dbReference type="ARBA" id="ARBA00022490"/>
    </source>
</evidence>
<dbReference type="InterPro" id="IPR003593">
    <property type="entry name" value="AAA+_ATPase"/>
</dbReference>
<evidence type="ECO:0000313" key="11">
    <source>
        <dbReference type="EMBL" id="KAK2154018.1"/>
    </source>
</evidence>
<dbReference type="Pfam" id="PF16450">
    <property type="entry name" value="Prot_ATP_ID_OB_C"/>
    <property type="match status" value="1"/>
</dbReference>
<comment type="subcellular location">
    <subcellularLocation>
        <location evidence="2">Cytoplasm</location>
    </subcellularLocation>
    <subcellularLocation>
        <location evidence="1">Nucleus</location>
    </subcellularLocation>
</comment>
<dbReference type="GO" id="GO:0005524">
    <property type="term" value="F:ATP binding"/>
    <property type="evidence" value="ECO:0007669"/>
    <property type="project" value="UniProtKB-KW"/>
</dbReference>
<evidence type="ECO:0000256" key="2">
    <source>
        <dbReference type="ARBA" id="ARBA00004496"/>
    </source>
</evidence>
<evidence type="ECO:0000313" key="12">
    <source>
        <dbReference type="Proteomes" id="UP001208570"/>
    </source>
</evidence>
<dbReference type="GO" id="GO:0016887">
    <property type="term" value="F:ATP hydrolysis activity"/>
    <property type="evidence" value="ECO:0007669"/>
    <property type="project" value="InterPro"/>
</dbReference>
<dbReference type="Gene3D" id="1.10.8.60">
    <property type="match status" value="1"/>
</dbReference>
<dbReference type="InterPro" id="IPR041569">
    <property type="entry name" value="AAA_lid_3"/>
</dbReference>
<evidence type="ECO:0000256" key="5">
    <source>
        <dbReference type="ARBA" id="ARBA00022741"/>
    </source>
</evidence>
<dbReference type="InterPro" id="IPR027417">
    <property type="entry name" value="P-loop_NTPase"/>
</dbReference>
<dbReference type="InterPro" id="IPR012340">
    <property type="entry name" value="NA-bd_OB-fold"/>
</dbReference>
<dbReference type="PANTHER" id="PTHR23073">
    <property type="entry name" value="26S PROTEASOME REGULATORY SUBUNIT"/>
    <property type="match status" value="1"/>
</dbReference>
<feature type="domain" description="AAA+ ATPase" evidence="10">
    <location>
        <begin position="207"/>
        <end position="346"/>
    </location>
</feature>
<dbReference type="GO" id="GO:0000502">
    <property type="term" value="C:proteasome complex"/>
    <property type="evidence" value="ECO:0007669"/>
    <property type="project" value="UniProtKB-KW"/>
</dbReference>
<dbReference type="InterPro" id="IPR032501">
    <property type="entry name" value="Prot_ATP_ID_OB_2nd"/>
</dbReference>
<name>A0AAD9JKA7_9ANNE</name>
<dbReference type="AlphaFoldDB" id="A0AAD9JKA7"/>
<dbReference type="SUPFAM" id="SSF52540">
    <property type="entry name" value="P-loop containing nucleoside triphosphate hydrolases"/>
    <property type="match status" value="1"/>
</dbReference>
<gene>
    <name evidence="11" type="ORF">LSH36_279g03097</name>
</gene>
<keyword evidence="6 9" id="KW-0067">ATP-binding</keyword>
<proteinExistence type="inferred from homology"/>
<dbReference type="FunFam" id="2.40.50.140:FF:000076">
    <property type="entry name" value="26S protease regulatory subunit 6A"/>
    <property type="match status" value="1"/>
</dbReference>
<keyword evidence="5 9" id="KW-0547">Nucleotide-binding</keyword>
<evidence type="ECO:0000256" key="9">
    <source>
        <dbReference type="RuleBase" id="RU003651"/>
    </source>
</evidence>
<dbReference type="Proteomes" id="UP001208570">
    <property type="component" value="Unassembled WGS sequence"/>
</dbReference>
<organism evidence="11 12">
    <name type="scientific">Paralvinella palmiformis</name>
    <dbReference type="NCBI Taxonomy" id="53620"/>
    <lineage>
        <taxon>Eukaryota</taxon>
        <taxon>Metazoa</taxon>
        <taxon>Spiralia</taxon>
        <taxon>Lophotrochozoa</taxon>
        <taxon>Annelida</taxon>
        <taxon>Polychaeta</taxon>
        <taxon>Sedentaria</taxon>
        <taxon>Canalipalpata</taxon>
        <taxon>Terebellida</taxon>
        <taxon>Terebelliformia</taxon>
        <taxon>Alvinellidae</taxon>
        <taxon>Paralvinella</taxon>
    </lineage>
</organism>
<dbReference type="Pfam" id="PF17862">
    <property type="entry name" value="AAA_lid_3"/>
    <property type="match status" value="1"/>
</dbReference>
<evidence type="ECO:0000256" key="8">
    <source>
        <dbReference type="ARBA" id="ARBA00023242"/>
    </source>
</evidence>
<protein>
    <recommendedName>
        <fullName evidence="10">AAA+ ATPase domain-containing protein</fullName>
    </recommendedName>
</protein>
<dbReference type="GO" id="GO:0005737">
    <property type="term" value="C:cytoplasm"/>
    <property type="evidence" value="ECO:0007669"/>
    <property type="project" value="UniProtKB-SubCell"/>
</dbReference>
<evidence type="ECO:0000256" key="3">
    <source>
        <dbReference type="ARBA" id="ARBA00006914"/>
    </source>
</evidence>
<comment type="caution">
    <text evidence="11">The sequence shown here is derived from an EMBL/GenBank/DDBJ whole genome shotgun (WGS) entry which is preliminary data.</text>
</comment>